<name>A0A084XVZ1_9PROT</name>
<evidence type="ECO:0000313" key="1">
    <source>
        <dbReference type="EMBL" id="KFB66635.1"/>
    </source>
</evidence>
<reference evidence="1 2" key="1">
    <citation type="submission" date="2014-07" db="EMBL/GenBank/DDBJ databases">
        <title>Expanding our view of genomic diversity in Candidatus Accumulibacter clades.</title>
        <authorList>
            <person name="Skennerton C.T."/>
            <person name="Barr J.J."/>
            <person name="Slater F.R."/>
            <person name="Bond P.L."/>
            <person name="Tyson G.W."/>
        </authorList>
    </citation>
    <scope>NUCLEOTIDE SEQUENCE [LARGE SCALE GENOMIC DNA]</scope>
    <source>
        <strain evidence="2">SK-01</strain>
    </source>
</reference>
<dbReference type="AlphaFoldDB" id="A0A084XVZ1"/>
<accession>A0A084XVZ1</accession>
<proteinExistence type="predicted"/>
<dbReference type="STRING" id="1457154.CAPSK01_004000"/>
<comment type="caution">
    <text evidence="1">The sequence shown here is derived from an EMBL/GenBank/DDBJ whole genome shotgun (WGS) entry which is preliminary data.</text>
</comment>
<dbReference type="Proteomes" id="UP000019812">
    <property type="component" value="Unassembled WGS sequence"/>
</dbReference>
<organism evidence="1 2">
    <name type="scientific">Candidatus Accumulibacter vicinus</name>
    <dbReference type="NCBI Taxonomy" id="2954382"/>
    <lineage>
        <taxon>Bacteria</taxon>
        <taxon>Pseudomonadati</taxon>
        <taxon>Pseudomonadota</taxon>
        <taxon>Betaproteobacteria</taxon>
        <taxon>Candidatus Accumulibacter</taxon>
    </lineage>
</organism>
<sequence length="104" mass="10902">MNPALIATFTSNADTTLQGLGGPLTRIRVGAPDLTLRGILRTELAPVGEFGERMEQRHTLTVAASADLKIGDTVLTAVPAATWLVAQAQSNNGFIAVYALRTPG</sequence>
<gene>
    <name evidence="1" type="ORF">CAPSK01_004000</name>
</gene>
<dbReference type="EMBL" id="JDSS02000039">
    <property type="protein sequence ID" value="KFB66635.1"/>
    <property type="molecule type" value="Genomic_DNA"/>
</dbReference>
<evidence type="ECO:0000313" key="2">
    <source>
        <dbReference type="Proteomes" id="UP000019812"/>
    </source>
</evidence>
<protein>
    <submittedName>
        <fullName evidence="1">Uncharacterized protein</fullName>
    </submittedName>
</protein>
<dbReference type="RefSeq" id="WP_034929647.1">
    <property type="nucleotide sequence ID" value="NZ_JDSS02000039.1"/>
</dbReference>